<evidence type="ECO:0000256" key="3">
    <source>
        <dbReference type="SAM" id="SignalP"/>
    </source>
</evidence>
<keyword evidence="3" id="KW-0732">Signal</keyword>
<organism evidence="4 5">
    <name type="scientific">Nasonia vitripennis</name>
    <name type="common">Parasitic wasp</name>
    <dbReference type="NCBI Taxonomy" id="7425"/>
    <lineage>
        <taxon>Eukaryota</taxon>
        <taxon>Metazoa</taxon>
        <taxon>Ecdysozoa</taxon>
        <taxon>Arthropoda</taxon>
        <taxon>Hexapoda</taxon>
        <taxon>Insecta</taxon>
        <taxon>Pterygota</taxon>
        <taxon>Neoptera</taxon>
        <taxon>Endopterygota</taxon>
        <taxon>Hymenoptera</taxon>
        <taxon>Apocrita</taxon>
        <taxon>Proctotrupomorpha</taxon>
        <taxon>Chalcidoidea</taxon>
        <taxon>Pteromalidae</taxon>
        <taxon>Pteromalinae</taxon>
        <taxon>Nasonia</taxon>
    </lineage>
</organism>
<feature type="signal peptide" evidence="3">
    <location>
        <begin position="1"/>
        <end position="18"/>
    </location>
</feature>
<feature type="chain" id="PRO_5029818029" evidence="3">
    <location>
        <begin position="19"/>
        <end position="356"/>
    </location>
</feature>
<feature type="region of interest" description="Disordered" evidence="2">
    <location>
        <begin position="307"/>
        <end position="356"/>
    </location>
</feature>
<dbReference type="InParanoid" id="A0A7M7HEH6"/>
<dbReference type="Proteomes" id="UP000002358">
    <property type="component" value="Chromosome 2"/>
</dbReference>
<feature type="coiled-coil region" evidence="1">
    <location>
        <begin position="33"/>
        <end position="82"/>
    </location>
</feature>
<gene>
    <name evidence="4" type="primary">103318133</name>
</gene>
<evidence type="ECO:0000256" key="2">
    <source>
        <dbReference type="SAM" id="MobiDB-lite"/>
    </source>
</evidence>
<keyword evidence="1" id="KW-0175">Coiled coil</keyword>
<evidence type="ECO:0000313" key="4">
    <source>
        <dbReference type="EnsemblMetazoa" id="XP_008217886"/>
    </source>
</evidence>
<protein>
    <submittedName>
        <fullName evidence="4">Uncharacterized protein</fullName>
    </submittedName>
</protein>
<dbReference type="OMA" id="FPHQTTE"/>
<dbReference type="AlphaFoldDB" id="A0A7M7HEH6"/>
<accession>A0A7M7HEH6</accession>
<reference evidence="4" key="1">
    <citation type="submission" date="2021-01" db="UniProtKB">
        <authorList>
            <consortium name="EnsemblMetazoa"/>
        </authorList>
    </citation>
    <scope>IDENTIFICATION</scope>
</reference>
<name>A0A7M7HEH6_NASVI</name>
<evidence type="ECO:0000256" key="1">
    <source>
        <dbReference type="SAM" id="Coils"/>
    </source>
</evidence>
<dbReference type="Gene3D" id="1.10.287.700">
    <property type="entry name" value="Helix hairpin bin"/>
    <property type="match status" value="1"/>
</dbReference>
<proteinExistence type="predicted"/>
<feature type="compositionally biased region" description="Polar residues" evidence="2">
    <location>
        <begin position="307"/>
        <end position="331"/>
    </location>
</feature>
<dbReference type="KEGG" id="nvi:103318133"/>
<keyword evidence="5" id="KW-1185">Reference proteome</keyword>
<evidence type="ECO:0000313" key="5">
    <source>
        <dbReference type="Proteomes" id="UP000002358"/>
    </source>
</evidence>
<dbReference type="EnsemblMetazoa" id="XM_008219664">
    <property type="protein sequence ID" value="XP_008217886"/>
    <property type="gene ID" value="LOC103318133"/>
</dbReference>
<sequence>MKFAILFCIVAFACAAYAQTDVEASDKARSAFVENAKAKLEAAKKKIDELIEKASSVLKEKIGQAKEKAEELTEKLKNGASKVSDKVYESIKKVLDTFNGNVEKLERYARSEGIDISECTAMTQTIRKAASAIISNTSDCLDDKLDKGQVLLIDMSSKYEKALFDIVDIKDNASECLQNIDGIKAAASAAGCVTVAGAKAYWALVKMVPGVALDVTKITYLISTLPPSMAFCMSKNSIVTFYQQSNQVFSSIKKCVNEKFTEAKEQIPELPEFVSELPEVEFPEFPHQTTEVPEFPHQTTEVPEFPHQTTEVPEFPHQTTEVPEFPHQTTEVPEFPHQTTEVPEFPEVPEFEKVLD</sequence>
<dbReference type="OrthoDB" id="7701047at2759"/>